<gene>
    <name evidence="1" type="ORF">DYI23_07710</name>
</gene>
<dbReference type="InterPro" id="IPR014598">
    <property type="entry name" value="UCP035865"/>
</dbReference>
<dbReference type="InterPro" id="IPR019285">
    <property type="entry name" value="DUF2336"/>
</dbReference>
<sequence>MIIHDFLNWVETAPDGPRAEAAGALARAWLYSELDDDSRKGASAALTVLLDDPCVDVRMAIAHNLCRSSDAPRHILLSLAEDRQEVASIVLESSPLFSDVDLIDVLANPQEDLQRVVASRRELSAAVSAAIAEIGTESACRALLSNNSAKIVPTSLLRLAERFEDVADLREALLKRQDLPMHMRHALLLRHARSIGETAGAAGERDQNDDENLLADASDKIALRLVHGASHAELIEMSEYLRASGHLNTRLLLRAVCCGRFRFFATALALLSGVPEERIFRALIAARPSALRALMRKAGLPMRSHQAFLLAIDMAREGGADLTADLPLDLARMLTECLLGELQDEALGADGDILAFLRRFALEVARLEARAYIHGTAQRALSAA</sequence>
<accession>A0A944CBP1</accession>
<proteinExistence type="predicted"/>
<reference evidence="1" key="2">
    <citation type="journal article" date="2021" name="Microorganisms">
        <title>Bacterial Dimethylsulfoniopropionate Biosynthesis in the East China Sea.</title>
        <authorList>
            <person name="Liu J."/>
            <person name="Zhang Y."/>
            <person name="Liu J."/>
            <person name="Zhong H."/>
            <person name="Williams B.T."/>
            <person name="Zheng Y."/>
            <person name="Curson A.R.J."/>
            <person name="Sun C."/>
            <person name="Sun H."/>
            <person name="Song D."/>
            <person name="Wagner Mackenzie B."/>
            <person name="Bermejo Martinez A."/>
            <person name="Todd J.D."/>
            <person name="Zhang X.H."/>
        </authorList>
    </citation>
    <scope>NUCLEOTIDE SEQUENCE</scope>
    <source>
        <strain evidence="1">AESS21</strain>
    </source>
</reference>
<evidence type="ECO:0000313" key="2">
    <source>
        <dbReference type="Proteomes" id="UP000705379"/>
    </source>
</evidence>
<evidence type="ECO:0000313" key="1">
    <source>
        <dbReference type="EMBL" id="MBS8260099.1"/>
    </source>
</evidence>
<comment type="caution">
    <text evidence="1">The sequence shown here is derived from an EMBL/GenBank/DDBJ whole genome shotgun (WGS) entry which is preliminary data.</text>
</comment>
<dbReference type="RefSeq" id="WP_213215598.1">
    <property type="nucleotide sequence ID" value="NZ_QTKU01000001.1"/>
</dbReference>
<dbReference type="Pfam" id="PF10098">
    <property type="entry name" value="DUF2336"/>
    <property type="match status" value="1"/>
</dbReference>
<dbReference type="EMBL" id="QTKU01000001">
    <property type="protein sequence ID" value="MBS8260099.1"/>
    <property type="molecule type" value="Genomic_DNA"/>
</dbReference>
<dbReference type="AlphaFoldDB" id="A0A944CBP1"/>
<organism evidence="1 2">
    <name type="scientific">Roseibium polysiphoniae</name>
    <dbReference type="NCBI Taxonomy" id="2571221"/>
    <lineage>
        <taxon>Bacteria</taxon>
        <taxon>Pseudomonadati</taxon>
        <taxon>Pseudomonadota</taxon>
        <taxon>Alphaproteobacteria</taxon>
        <taxon>Hyphomicrobiales</taxon>
        <taxon>Stappiaceae</taxon>
        <taxon>Roseibium</taxon>
    </lineage>
</organism>
<reference evidence="1" key="1">
    <citation type="submission" date="2018-08" db="EMBL/GenBank/DDBJ databases">
        <authorList>
            <person name="Jin W."/>
            <person name="Wang H."/>
            <person name="Yang Y."/>
            <person name="Li M."/>
            <person name="Liu J."/>
        </authorList>
    </citation>
    <scope>NUCLEOTIDE SEQUENCE</scope>
    <source>
        <strain evidence="1">AESS21</strain>
    </source>
</reference>
<dbReference type="PIRSF" id="PIRSF035865">
    <property type="entry name" value="UCP035865"/>
    <property type="match status" value="1"/>
</dbReference>
<name>A0A944CBP1_9HYPH</name>
<protein>
    <submittedName>
        <fullName evidence="1">DUF2336 domain-containing protein</fullName>
    </submittedName>
</protein>
<dbReference type="Proteomes" id="UP000705379">
    <property type="component" value="Unassembled WGS sequence"/>
</dbReference>